<keyword evidence="1 2" id="KW-0238">DNA-binding</keyword>
<dbReference type="InterPro" id="IPR050109">
    <property type="entry name" value="HTH-type_TetR-like_transc_reg"/>
</dbReference>
<feature type="domain" description="HTH tetR-type" evidence="3">
    <location>
        <begin position="17"/>
        <end position="77"/>
    </location>
</feature>
<accession>A0A1G6JTR6</accession>
<dbReference type="EMBL" id="FMZZ01000001">
    <property type="protein sequence ID" value="SDC22114.1"/>
    <property type="molecule type" value="Genomic_DNA"/>
</dbReference>
<dbReference type="STRING" id="1271860.SAMN05216174_101554"/>
<dbReference type="RefSeq" id="WP_091447834.1">
    <property type="nucleotide sequence ID" value="NZ_FMZZ01000001.1"/>
</dbReference>
<sequence length="211" mass="22946">MTEHDDHRRPGRWRSGAESKQRILQTARDLFGQHGYRGTTVRAIAAAAGVDPAMVFYFFGTKQGLFAAAVEMSDTVPPAIESIFTAGLDAIGERIVRTLLENLDKSDRTPLVMLTRSAPTDDRSETLLREFIDREITDRVAAMLDAPDAALRAGMVNVQILGLAVARYIVRIEPIASSPVEDLVSRFGPLVQHCLTGPTPQPVPTPTPVGA</sequence>
<evidence type="ECO:0000256" key="2">
    <source>
        <dbReference type="PROSITE-ProRule" id="PRU00335"/>
    </source>
</evidence>
<dbReference type="Proteomes" id="UP000199501">
    <property type="component" value="Unassembled WGS sequence"/>
</dbReference>
<dbReference type="InterPro" id="IPR001647">
    <property type="entry name" value="HTH_TetR"/>
</dbReference>
<dbReference type="AlphaFoldDB" id="A0A1G6JTR6"/>
<evidence type="ECO:0000313" key="5">
    <source>
        <dbReference type="Proteomes" id="UP000199501"/>
    </source>
</evidence>
<evidence type="ECO:0000313" key="4">
    <source>
        <dbReference type="EMBL" id="SDC22114.1"/>
    </source>
</evidence>
<dbReference type="PRINTS" id="PR00455">
    <property type="entry name" value="HTHTETR"/>
</dbReference>
<dbReference type="Gene3D" id="1.10.10.60">
    <property type="entry name" value="Homeodomain-like"/>
    <property type="match status" value="1"/>
</dbReference>
<evidence type="ECO:0000256" key="1">
    <source>
        <dbReference type="ARBA" id="ARBA00023125"/>
    </source>
</evidence>
<dbReference type="Gene3D" id="1.10.357.10">
    <property type="entry name" value="Tetracycline Repressor, domain 2"/>
    <property type="match status" value="1"/>
</dbReference>
<keyword evidence="5" id="KW-1185">Reference proteome</keyword>
<dbReference type="PANTHER" id="PTHR30055:SF235">
    <property type="entry name" value="TRANSCRIPTIONAL REGULATORY PROTEIN"/>
    <property type="match status" value="1"/>
</dbReference>
<dbReference type="InterPro" id="IPR009057">
    <property type="entry name" value="Homeodomain-like_sf"/>
</dbReference>
<dbReference type="PANTHER" id="PTHR30055">
    <property type="entry name" value="HTH-TYPE TRANSCRIPTIONAL REGULATOR RUTR"/>
    <property type="match status" value="1"/>
</dbReference>
<dbReference type="SUPFAM" id="SSF46689">
    <property type="entry name" value="Homeodomain-like"/>
    <property type="match status" value="1"/>
</dbReference>
<protein>
    <submittedName>
        <fullName evidence="4">DNA-binding transcriptional regulator, AcrR family</fullName>
    </submittedName>
</protein>
<dbReference type="Pfam" id="PF17920">
    <property type="entry name" value="TetR_C_16"/>
    <property type="match status" value="1"/>
</dbReference>
<dbReference type="Pfam" id="PF00440">
    <property type="entry name" value="TetR_N"/>
    <property type="match status" value="1"/>
</dbReference>
<dbReference type="GO" id="GO:0003700">
    <property type="term" value="F:DNA-binding transcription factor activity"/>
    <property type="evidence" value="ECO:0007669"/>
    <property type="project" value="TreeGrafter"/>
</dbReference>
<proteinExistence type="predicted"/>
<evidence type="ECO:0000259" key="3">
    <source>
        <dbReference type="PROSITE" id="PS50977"/>
    </source>
</evidence>
<feature type="DNA-binding region" description="H-T-H motif" evidence="2">
    <location>
        <begin position="40"/>
        <end position="59"/>
    </location>
</feature>
<organism evidence="4 5">
    <name type="scientific">Actinokineospora iranica</name>
    <dbReference type="NCBI Taxonomy" id="1271860"/>
    <lineage>
        <taxon>Bacteria</taxon>
        <taxon>Bacillati</taxon>
        <taxon>Actinomycetota</taxon>
        <taxon>Actinomycetes</taxon>
        <taxon>Pseudonocardiales</taxon>
        <taxon>Pseudonocardiaceae</taxon>
        <taxon>Actinokineospora</taxon>
    </lineage>
</organism>
<name>A0A1G6JTR6_9PSEU</name>
<dbReference type="SUPFAM" id="SSF48498">
    <property type="entry name" value="Tetracyclin repressor-like, C-terminal domain"/>
    <property type="match status" value="1"/>
</dbReference>
<dbReference type="InterPro" id="IPR036271">
    <property type="entry name" value="Tet_transcr_reg_TetR-rel_C_sf"/>
</dbReference>
<dbReference type="PROSITE" id="PS50977">
    <property type="entry name" value="HTH_TETR_2"/>
    <property type="match status" value="1"/>
</dbReference>
<dbReference type="GO" id="GO:0000976">
    <property type="term" value="F:transcription cis-regulatory region binding"/>
    <property type="evidence" value="ECO:0007669"/>
    <property type="project" value="TreeGrafter"/>
</dbReference>
<dbReference type="InterPro" id="IPR041678">
    <property type="entry name" value="TetR_C_16"/>
</dbReference>
<dbReference type="OrthoDB" id="3210235at2"/>
<reference evidence="5" key="1">
    <citation type="submission" date="2016-10" db="EMBL/GenBank/DDBJ databases">
        <authorList>
            <person name="Varghese N."/>
            <person name="Submissions S."/>
        </authorList>
    </citation>
    <scope>NUCLEOTIDE SEQUENCE [LARGE SCALE GENOMIC DNA]</scope>
    <source>
        <strain evidence="5">IBRC-M 10403</strain>
    </source>
</reference>
<gene>
    <name evidence="4" type="ORF">SAMN05216174_101554</name>
</gene>